<reference evidence="5 6" key="1">
    <citation type="submission" date="2021-03" db="EMBL/GenBank/DDBJ databases">
        <title>Genomic Encyclopedia of Type Strains, Phase IV (KMG-IV): sequencing the most valuable type-strain genomes for metagenomic binning, comparative biology and taxonomic classification.</title>
        <authorList>
            <person name="Goeker M."/>
        </authorList>
    </citation>
    <scope>NUCLEOTIDE SEQUENCE [LARGE SCALE GENOMIC DNA]</scope>
    <source>
        <strain evidence="5 6">DSM 24004</strain>
    </source>
</reference>
<dbReference type="RefSeq" id="WP_209511642.1">
    <property type="nucleotide sequence ID" value="NZ_JAGGKS010000004.1"/>
</dbReference>
<proteinExistence type="inferred from homology"/>
<dbReference type="NCBIfam" id="TIGR00787">
    <property type="entry name" value="dctP"/>
    <property type="match status" value="1"/>
</dbReference>
<dbReference type="CDD" id="cd13678">
    <property type="entry name" value="PBP2_TRAP_DctP10"/>
    <property type="match status" value="1"/>
</dbReference>
<dbReference type="NCBIfam" id="NF037995">
    <property type="entry name" value="TRAP_S1"/>
    <property type="match status" value="1"/>
</dbReference>
<dbReference type="InterPro" id="IPR038404">
    <property type="entry name" value="TRAP_DctP_sf"/>
</dbReference>
<feature type="chain" id="PRO_5047329860" evidence="4">
    <location>
        <begin position="22"/>
        <end position="343"/>
    </location>
</feature>
<dbReference type="InterPro" id="IPR004682">
    <property type="entry name" value="TRAP_DctP"/>
</dbReference>
<gene>
    <name evidence="5" type="ORF">J2Z76_001771</name>
</gene>
<keyword evidence="2" id="KW-0813">Transport</keyword>
<comment type="similarity">
    <text evidence="1">Belongs to the bacterial solute-binding protein 7 family.</text>
</comment>
<dbReference type="Gene3D" id="3.40.190.170">
    <property type="entry name" value="Bacterial extracellular solute-binding protein, family 7"/>
    <property type="match status" value="1"/>
</dbReference>
<dbReference type="PIRSF" id="PIRSF006470">
    <property type="entry name" value="DctB"/>
    <property type="match status" value="1"/>
</dbReference>
<accession>A0ABS4GDZ3</accession>
<comment type="caution">
    <text evidence="5">The sequence shown here is derived from an EMBL/GenBank/DDBJ whole genome shotgun (WGS) entry which is preliminary data.</text>
</comment>
<dbReference type="InterPro" id="IPR018389">
    <property type="entry name" value="DctP_fam"/>
</dbReference>
<evidence type="ECO:0000313" key="5">
    <source>
        <dbReference type="EMBL" id="MBP1925910.1"/>
    </source>
</evidence>
<keyword evidence="3 4" id="KW-0732">Signal</keyword>
<sequence>MKKILSLVIVLALVLSLGLTGCSPKEEPAGEAPAAGETPKEKITLKMSVTTADTSSWVQGAKKFAELVDEKSNGNIEVKVFPNEQLSGGSQSKGIEMLMSGAIDFSYHSNIIYSIMDEKFGVISLPWLIPDTETADKLLSGSGGEAINKLLFEKNVVGLGFGENGFRQLTNSKKPIETPEDLSGLKIRIPGIKMYISLYKALGTDPISMNFSEVFTALQQGTIDGQENPTDVISSSKINEVQDYMTVWNYSYDAIILGVNKDKFESFDAETQAIITEAATEACAFQRDLNRELTSKQTQEFIDGGMNVNVLTPEQIAPFKAKAQSVYDEYEPIMGKDLIDAFK</sequence>
<evidence type="ECO:0000256" key="1">
    <source>
        <dbReference type="ARBA" id="ARBA00009023"/>
    </source>
</evidence>
<dbReference type="PANTHER" id="PTHR33376">
    <property type="match status" value="1"/>
</dbReference>
<dbReference type="EMBL" id="JAGGKS010000004">
    <property type="protein sequence ID" value="MBP1925910.1"/>
    <property type="molecule type" value="Genomic_DNA"/>
</dbReference>
<dbReference type="Proteomes" id="UP001519342">
    <property type="component" value="Unassembled WGS sequence"/>
</dbReference>
<dbReference type="PROSITE" id="PS51257">
    <property type="entry name" value="PROKAR_LIPOPROTEIN"/>
    <property type="match status" value="1"/>
</dbReference>
<evidence type="ECO:0000256" key="2">
    <source>
        <dbReference type="ARBA" id="ARBA00022448"/>
    </source>
</evidence>
<evidence type="ECO:0000313" key="6">
    <source>
        <dbReference type="Proteomes" id="UP001519342"/>
    </source>
</evidence>
<name>A0ABS4GDZ3_9FIRM</name>
<dbReference type="Pfam" id="PF03480">
    <property type="entry name" value="DctP"/>
    <property type="match status" value="1"/>
</dbReference>
<evidence type="ECO:0000256" key="3">
    <source>
        <dbReference type="ARBA" id="ARBA00022729"/>
    </source>
</evidence>
<organism evidence="5 6">
    <name type="scientific">Sedimentibacter acidaminivorans</name>
    <dbReference type="NCBI Taxonomy" id="913099"/>
    <lineage>
        <taxon>Bacteria</taxon>
        <taxon>Bacillati</taxon>
        <taxon>Bacillota</taxon>
        <taxon>Tissierellia</taxon>
        <taxon>Sedimentibacter</taxon>
    </lineage>
</organism>
<protein>
    <submittedName>
        <fullName evidence="5">Tripartite ATP-independent transporter DctP family solute receptor</fullName>
    </submittedName>
</protein>
<keyword evidence="5" id="KW-0675">Receptor</keyword>
<keyword evidence="6" id="KW-1185">Reference proteome</keyword>
<evidence type="ECO:0000256" key="4">
    <source>
        <dbReference type="SAM" id="SignalP"/>
    </source>
</evidence>
<dbReference type="SUPFAM" id="SSF53850">
    <property type="entry name" value="Periplasmic binding protein-like II"/>
    <property type="match status" value="1"/>
</dbReference>
<feature type="signal peptide" evidence="4">
    <location>
        <begin position="1"/>
        <end position="21"/>
    </location>
</feature>
<dbReference type="PANTHER" id="PTHR33376:SF7">
    <property type="entry name" value="C4-DICARBOXYLATE-BINDING PROTEIN DCTB"/>
    <property type="match status" value="1"/>
</dbReference>